<feature type="compositionally biased region" description="Basic residues" evidence="2">
    <location>
        <begin position="288"/>
        <end position="302"/>
    </location>
</feature>
<feature type="region of interest" description="Disordered" evidence="2">
    <location>
        <begin position="565"/>
        <end position="788"/>
    </location>
</feature>
<dbReference type="PROSITE" id="PS51140">
    <property type="entry name" value="CUE"/>
    <property type="match status" value="1"/>
</dbReference>
<accession>A0A1S3I5Y6</accession>
<evidence type="ECO:0000256" key="1">
    <source>
        <dbReference type="ARBA" id="ARBA00007105"/>
    </source>
</evidence>
<feature type="compositionally biased region" description="Basic and acidic residues" evidence="2">
    <location>
        <begin position="587"/>
        <end position="604"/>
    </location>
</feature>
<gene>
    <name evidence="5" type="primary">LOC106161311</name>
</gene>
<evidence type="ECO:0000313" key="4">
    <source>
        <dbReference type="Proteomes" id="UP000085678"/>
    </source>
</evidence>
<dbReference type="PANTHER" id="PTHR15623">
    <property type="entry name" value="SPERMATOGENESIS-ASSOCIATED SERINE-RICH PROTEIN 2-RELATED"/>
    <property type="match status" value="1"/>
</dbReference>
<feature type="compositionally biased region" description="Polar residues" evidence="2">
    <location>
        <begin position="143"/>
        <end position="153"/>
    </location>
</feature>
<dbReference type="KEGG" id="lak:106161311"/>
<dbReference type="InterPro" id="IPR009816">
    <property type="entry name" value="SPATS2-like"/>
</dbReference>
<dbReference type="Pfam" id="PF07139">
    <property type="entry name" value="SPATS2-like"/>
    <property type="match status" value="1"/>
</dbReference>
<dbReference type="GO" id="GO:0043130">
    <property type="term" value="F:ubiquitin binding"/>
    <property type="evidence" value="ECO:0007669"/>
    <property type="project" value="InterPro"/>
</dbReference>
<feature type="compositionally biased region" description="Basic and acidic residues" evidence="2">
    <location>
        <begin position="197"/>
        <end position="210"/>
    </location>
</feature>
<feature type="compositionally biased region" description="Basic and acidic residues" evidence="2">
    <location>
        <begin position="759"/>
        <end position="770"/>
    </location>
</feature>
<feature type="region of interest" description="Disordered" evidence="2">
    <location>
        <begin position="523"/>
        <end position="544"/>
    </location>
</feature>
<feature type="region of interest" description="Disordered" evidence="2">
    <location>
        <begin position="85"/>
        <end position="343"/>
    </location>
</feature>
<feature type="compositionally biased region" description="Polar residues" evidence="2">
    <location>
        <begin position="179"/>
        <end position="196"/>
    </location>
</feature>
<evidence type="ECO:0000259" key="3">
    <source>
        <dbReference type="PROSITE" id="PS51140"/>
    </source>
</evidence>
<sequence length="896" mass="98987">MTRKNASKQVTDQGLLFDTRTKAVMAQPAQEGVKEKIQAVREVVPGRSNNEIILVLQYYEYNIDQAIAAFLEDGAKAALQEWHYPGNKAPSKKKKKNKKPQQQQLESGDIQTSAQSSVASVQPLTNGNSQHVTYGPSGKAEPNIQQSQSSGSDKTTKEASPAPQQPRHQRQRRGRTPPSTEAQTANQSSSQSLSDKTVTETSEKQTDRSKVQGQGYVDKGQGEGSVDQHQVPAHPVVAQEKKGGHSDNRPRSRTGSLHKKPEHKVVTTTKTDETGGAHAQGSQLGPQHRPRAGSHHKQHKQQGSHTADHGSGAGHSGQGRISSASARGHRGPHAGLEKSTKDLQRQTISLHRLKEKFSEEMDKDYKHIQSVFEELHKELNEREALLMFEMDKVKQKALDVFSMRQEKAVELKQSTERAQQMNDHQLSDLRADIKMFVSDRKIDENLGSTTRFLCSTDHLVQEVRQFGEVVPVKAIYSTRRPSISSVSSSVVSYDDVLSPTLSVTSPPPVFEGNKDPFPVTQAVKKQHEEDTGMEKAPSAPLLHSDTLTTQELVELQLRLQDSLKKQGLPVHSPPRRAPAPSNQRPTKTQERYDTTETQGDEKKSRNAKRRQKERERQKKRREESQQANQSGIPSGAAPRQQQQNQHKRPASPHKNPTAGGNKKDHSSKPQSENKVQNRRAPSPQKKPSLNPASSPGKQDGGNDKAQHGTHQRDRKSQERQVKKGHGVQPGENKDAKPAQDKVVDVELNADNKTVTAEVSKTEAKVSKTEAEVSDQQGAPPAKENGLDGPNINQDNLMNSTIPAEPTNIVRETNGNVPVKDANMNETTIKDNEAINDIETKVAAENEKDLLTDHDALPQRKPREHTTTKKSTAILNGDIDIVMNGEVHEVNGLDHKD</sequence>
<comment type="similarity">
    <text evidence="1">Belongs to the SPATS2 family.</text>
</comment>
<proteinExistence type="inferred from homology"/>
<dbReference type="InterPro" id="IPR009060">
    <property type="entry name" value="UBA-like_sf"/>
</dbReference>
<evidence type="ECO:0000313" key="5">
    <source>
        <dbReference type="RefSeq" id="XP_013393667.1"/>
    </source>
</evidence>
<dbReference type="OrthoDB" id="6136201at2759"/>
<dbReference type="InParanoid" id="A0A1S3I5Y6"/>
<feature type="domain" description="CUE" evidence="3">
    <location>
        <begin position="32"/>
        <end position="75"/>
    </location>
</feature>
<name>A0A1S3I5Y6_LINAN</name>
<dbReference type="AlphaFoldDB" id="A0A1S3I5Y6"/>
<dbReference type="RefSeq" id="XP_013393667.1">
    <property type="nucleotide sequence ID" value="XM_013538213.1"/>
</dbReference>
<feature type="compositionally biased region" description="Basic residues" evidence="2">
    <location>
        <begin position="90"/>
        <end position="99"/>
    </location>
</feature>
<dbReference type="GeneID" id="106161311"/>
<reference evidence="5" key="1">
    <citation type="submission" date="2025-08" db="UniProtKB">
        <authorList>
            <consortium name="RefSeq"/>
        </authorList>
    </citation>
    <scope>IDENTIFICATION</scope>
    <source>
        <tissue evidence="5">Gonads</tissue>
    </source>
</reference>
<dbReference type="GO" id="GO:0005737">
    <property type="term" value="C:cytoplasm"/>
    <property type="evidence" value="ECO:0007669"/>
    <property type="project" value="TreeGrafter"/>
</dbReference>
<dbReference type="Proteomes" id="UP000085678">
    <property type="component" value="Unplaced"/>
</dbReference>
<dbReference type="PANTHER" id="PTHR15623:SF11">
    <property type="entry name" value="SPERMATOGENESIS-ASSOCIATED SERINE-RICH PROTEIN 2"/>
    <property type="match status" value="1"/>
</dbReference>
<feature type="compositionally biased region" description="Basic and acidic residues" evidence="2">
    <location>
        <begin position="731"/>
        <end position="744"/>
    </location>
</feature>
<feature type="region of interest" description="Disordered" evidence="2">
    <location>
        <begin position="849"/>
        <end position="871"/>
    </location>
</feature>
<feature type="compositionally biased region" description="Low complexity" evidence="2">
    <location>
        <begin position="113"/>
        <end position="122"/>
    </location>
</feature>
<evidence type="ECO:0000256" key="2">
    <source>
        <dbReference type="SAM" id="MobiDB-lite"/>
    </source>
</evidence>
<feature type="compositionally biased region" description="Basic and acidic residues" evidence="2">
    <location>
        <begin position="612"/>
        <end position="624"/>
    </location>
</feature>
<organism evidence="4 5">
    <name type="scientific">Lingula anatina</name>
    <name type="common">Brachiopod</name>
    <name type="synonym">Lingula unguis</name>
    <dbReference type="NCBI Taxonomy" id="7574"/>
    <lineage>
        <taxon>Eukaryota</taxon>
        <taxon>Metazoa</taxon>
        <taxon>Spiralia</taxon>
        <taxon>Lophotrochozoa</taxon>
        <taxon>Brachiopoda</taxon>
        <taxon>Linguliformea</taxon>
        <taxon>Lingulata</taxon>
        <taxon>Lingulida</taxon>
        <taxon>Linguloidea</taxon>
        <taxon>Lingulidae</taxon>
        <taxon>Lingula</taxon>
    </lineage>
</organism>
<dbReference type="SUPFAM" id="SSF46934">
    <property type="entry name" value="UBA-like"/>
    <property type="match status" value="1"/>
</dbReference>
<feature type="compositionally biased region" description="Polar residues" evidence="2">
    <location>
        <begin position="123"/>
        <end position="132"/>
    </location>
</feature>
<feature type="compositionally biased region" description="Polar residues" evidence="2">
    <location>
        <begin position="685"/>
        <end position="696"/>
    </location>
</feature>
<feature type="compositionally biased region" description="Basic and acidic residues" evidence="2">
    <location>
        <begin position="700"/>
        <end position="721"/>
    </location>
</feature>
<keyword evidence="4" id="KW-1185">Reference proteome</keyword>
<feature type="compositionally biased region" description="Basic and acidic residues" evidence="2">
    <location>
        <begin position="239"/>
        <end position="250"/>
    </location>
</feature>
<protein>
    <submittedName>
        <fullName evidence="5">Uncharacterized protein LOC106161311 isoform X1</fullName>
    </submittedName>
</protein>
<dbReference type="InterPro" id="IPR003892">
    <property type="entry name" value="CUE"/>
</dbReference>